<gene>
    <name evidence="4" type="ORF">ROA7023_02148</name>
</gene>
<dbReference type="GO" id="GO:0003677">
    <property type="term" value="F:DNA binding"/>
    <property type="evidence" value="ECO:0007669"/>
    <property type="project" value="UniProtKB-KW"/>
</dbReference>
<dbReference type="InterPro" id="IPR001387">
    <property type="entry name" value="Cro/C1-type_HTH"/>
</dbReference>
<dbReference type="SUPFAM" id="SSF47413">
    <property type="entry name" value="lambda repressor-like DNA-binding domains"/>
    <property type="match status" value="1"/>
</dbReference>
<protein>
    <submittedName>
        <fullName evidence="4">DNA-binding transcriptional repressor PuuR</fullName>
    </submittedName>
</protein>
<sequence>MSDKSPPGLRQNPHRLRDRADKNLEAAIGRSVRRHRKQQRMTVHDLAVKTGLSAGMLSKIENGATSPSLTTLQTLSHALSVPLVSLFEGYAEPRGAMHVRAGEAAEVERSGTRAGHQYNLLGHIGSNGSGVIVEPYLITLSEHSDVFPAFQHDGIELIYMLEGTVDYRHGEELYRLLPGDSLFFDADAPHGPEALIDLPIRYLSAICYPQNG</sequence>
<dbReference type="SUPFAM" id="SSF51182">
    <property type="entry name" value="RmlC-like cupins"/>
    <property type="match status" value="1"/>
</dbReference>
<organism evidence="4 5">
    <name type="scientific">Roseisalinus antarcticus</name>
    <dbReference type="NCBI Taxonomy" id="254357"/>
    <lineage>
        <taxon>Bacteria</taxon>
        <taxon>Pseudomonadati</taxon>
        <taxon>Pseudomonadota</taxon>
        <taxon>Alphaproteobacteria</taxon>
        <taxon>Rhodobacterales</taxon>
        <taxon>Roseobacteraceae</taxon>
        <taxon>Roseisalinus</taxon>
    </lineage>
</organism>
<dbReference type="PROSITE" id="PS50943">
    <property type="entry name" value="HTH_CROC1"/>
    <property type="match status" value="1"/>
</dbReference>
<evidence type="ECO:0000256" key="1">
    <source>
        <dbReference type="ARBA" id="ARBA00023125"/>
    </source>
</evidence>
<dbReference type="InterPro" id="IPR010982">
    <property type="entry name" value="Lambda_DNA-bd_dom_sf"/>
</dbReference>
<feature type="domain" description="HTH cro/C1-type" evidence="3">
    <location>
        <begin position="32"/>
        <end position="86"/>
    </location>
</feature>
<evidence type="ECO:0000313" key="4">
    <source>
        <dbReference type="EMBL" id="SLN49866.1"/>
    </source>
</evidence>
<dbReference type="PANTHER" id="PTHR46797:SF19">
    <property type="entry name" value="BLL2473 PROTEIN"/>
    <property type="match status" value="1"/>
</dbReference>
<evidence type="ECO:0000313" key="5">
    <source>
        <dbReference type="Proteomes" id="UP000193900"/>
    </source>
</evidence>
<reference evidence="4 5" key="1">
    <citation type="submission" date="2017-03" db="EMBL/GenBank/DDBJ databases">
        <authorList>
            <person name="Afonso C.L."/>
            <person name="Miller P.J."/>
            <person name="Scott M.A."/>
            <person name="Spackman E."/>
            <person name="Goraichik I."/>
            <person name="Dimitrov K.M."/>
            <person name="Suarez D.L."/>
            <person name="Swayne D.E."/>
        </authorList>
    </citation>
    <scope>NUCLEOTIDE SEQUENCE [LARGE SCALE GENOMIC DNA]</scope>
    <source>
        <strain evidence="4 5">CECT 7023</strain>
    </source>
</reference>
<evidence type="ECO:0000259" key="3">
    <source>
        <dbReference type="PROSITE" id="PS50943"/>
    </source>
</evidence>
<accession>A0A1Y5T1D1</accession>
<dbReference type="CDD" id="cd00093">
    <property type="entry name" value="HTH_XRE"/>
    <property type="match status" value="1"/>
</dbReference>
<dbReference type="RefSeq" id="WP_085879014.1">
    <property type="nucleotide sequence ID" value="NZ_FWFZ01000009.1"/>
</dbReference>
<dbReference type="EMBL" id="FWFZ01000009">
    <property type="protein sequence ID" value="SLN49866.1"/>
    <property type="molecule type" value="Genomic_DNA"/>
</dbReference>
<proteinExistence type="predicted"/>
<dbReference type="Gene3D" id="1.10.260.40">
    <property type="entry name" value="lambda repressor-like DNA-binding domains"/>
    <property type="match status" value="1"/>
</dbReference>
<dbReference type="GO" id="GO:0003700">
    <property type="term" value="F:DNA-binding transcription factor activity"/>
    <property type="evidence" value="ECO:0007669"/>
    <property type="project" value="TreeGrafter"/>
</dbReference>
<dbReference type="InterPro" id="IPR011051">
    <property type="entry name" value="RmlC_Cupin_sf"/>
</dbReference>
<dbReference type="Pfam" id="PF01381">
    <property type="entry name" value="HTH_3"/>
    <property type="match status" value="1"/>
</dbReference>
<dbReference type="Gene3D" id="2.60.120.10">
    <property type="entry name" value="Jelly Rolls"/>
    <property type="match status" value="1"/>
</dbReference>
<dbReference type="InterPro" id="IPR050807">
    <property type="entry name" value="TransReg_Diox_bact_type"/>
</dbReference>
<dbReference type="SMART" id="SM00530">
    <property type="entry name" value="HTH_XRE"/>
    <property type="match status" value="1"/>
</dbReference>
<dbReference type="InterPro" id="IPR013096">
    <property type="entry name" value="Cupin_2"/>
</dbReference>
<keyword evidence="5" id="KW-1185">Reference proteome</keyword>
<dbReference type="InterPro" id="IPR014710">
    <property type="entry name" value="RmlC-like_jellyroll"/>
</dbReference>
<feature type="region of interest" description="Disordered" evidence="2">
    <location>
        <begin position="1"/>
        <end position="21"/>
    </location>
</feature>
<name>A0A1Y5T1D1_9RHOB</name>
<dbReference type="CDD" id="cd02209">
    <property type="entry name" value="cupin_XRE_C"/>
    <property type="match status" value="1"/>
</dbReference>
<dbReference type="OrthoDB" id="9805356at2"/>
<dbReference type="PANTHER" id="PTHR46797">
    <property type="entry name" value="HTH-TYPE TRANSCRIPTIONAL REGULATOR"/>
    <property type="match status" value="1"/>
</dbReference>
<dbReference type="AlphaFoldDB" id="A0A1Y5T1D1"/>
<dbReference type="Pfam" id="PF07883">
    <property type="entry name" value="Cupin_2"/>
    <property type="match status" value="1"/>
</dbReference>
<keyword evidence="1 4" id="KW-0238">DNA-binding</keyword>
<evidence type="ECO:0000256" key="2">
    <source>
        <dbReference type="SAM" id="MobiDB-lite"/>
    </source>
</evidence>
<dbReference type="Proteomes" id="UP000193900">
    <property type="component" value="Unassembled WGS sequence"/>
</dbReference>
<dbReference type="GO" id="GO:0005829">
    <property type="term" value="C:cytosol"/>
    <property type="evidence" value="ECO:0007669"/>
    <property type="project" value="TreeGrafter"/>
</dbReference>